<dbReference type="InterPro" id="IPR050093">
    <property type="entry name" value="ABC_SmlMolc_Importer"/>
</dbReference>
<keyword evidence="2" id="KW-0547">Nucleotide-binding</keyword>
<dbReference type="PANTHER" id="PTHR42781:SF4">
    <property type="entry name" value="SPERMIDINE_PUTRESCINE IMPORT ATP-BINDING PROTEIN POTA"/>
    <property type="match status" value="1"/>
</dbReference>
<keyword evidence="6" id="KW-1185">Reference proteome</keyword>
<dbReference type="Pfam" id="PF00005">
    <property type="entry name" value="ABC_tran"/>
    <property type="match status" value="1"/>
</dbReference>
<proteinExistence type="predicted"/>
<dbReference type="Gene3D" id="3.40.50.300">
    <property type="entry name" value="P-loop containing nucleotide triphosphate hydrolases"/>
    <property type="match status" value="1"/>
</dbReference>
<accession>A0ABT2Z9C2</accession>
<dbReference type="SUPFAM" id="SSF52540">
    <property type="entry name" value="P-loop containing nucleoside triphosphate hydrolases"/>
    <property type="match status" value="1"/>
</dbReference>
<evidence type="ECO:0000256" key="3">
    <source>
        <dbReference type="ARBA" id="ARBA00022840"/>
    </source>
</evidence>
<evidence type="ECO:0000313" key="5">
    <source>
        <dbReference type="EMBL" id="MCV2867734.1"/>
    </source>
</evidence>
<gene>
    <name evidence="5" type="ORF">OEW28_03735</name>
</gene>
<name>A0ABT2Z9C2_9RHOB</name>
<feature type="domain" description="ABC transporter" evidence="4">
    <location>
        <begin position="6"/>
        <end position="212"/>
    </location>
</feature>
<dbReference type="SMART" id="SM00382">
    <property type="entry name" value="AAA"/>
    <property type="match status" value="1"/>
</dbReference>
<dbReference type="Proteomes" id="UP001652542">
    <property type="component" value="Unassembled WGS sequence"/>
</dbReference>
<evidence type="ECO:0000313" key="6">
    <source>
        <dbReference type="Proteomes" id="UP001652542"/>
    </source>
</evidence>
<evidence type="ECO:0000259" key="4">
    <source>
        <dbReference type="PROSITE" id="PS50893"/>
    </source>
</evidence>
<keyword evidence="1" id="KW-0813">Transport</keyword>
<dbReference type="PROSITE" id="PS50893">
    <property type="entry name" value="ABC_TRANSPORTER_2"/>
    <property type="match status" value="1"/>
</dbReference>
<dbReference type="PANTHER" id="PTHR42781">
    <property type="entry name" value="SPERMIDINE/PUTRESCINE IMPORT ATP-BINDING PROTEIN POTA"/>
    <property type="match status" value="1"/>
</dbReference>
<dbReference type="EMBL" id="JAOWKY010000001">
    <property type="protein sequence ID" value="MCV2867734.1"/>
    <property type="molecule type" value="Genomic_DNA"/>
</dbReference>
<protein>
    <submittedName>
        <fullName evidence="5">ATP-binding cassette domain-containing protein</fullName>
    </submittedName>
</protein>
<dbReference type="InterPro" id="IPR027417">
    <property type="entry name" value="P-loop_NTPase"/>
</dbReference>
<evidence type="ECO:0000256" key="1">
    <source>
        <dbReference type="ARBA" id="ARBA00022448"/>
    </source>
</evidence>
<dbReference type="RefSeq" id="WP_263733372.1">
    <property type="nucleotide sequence ID" value="NZ_JAOWKY010000001.1"/>
</dbReference>
<evidence type="ECO:0000256" key="2">
    <source>
        <dbReference type="ARBA" id="ARBA00022741"/>
    </source>
</evidence>
<dbReference type="InterPro" id="IPR003593">
    <property type="entry name" value="AAA+_ATPase"/>
</dbReference>
<dbReference type="GO" id="GO:0005524">
    <property type="term" value="F:ATP binding"/>
    <property type="evidence" value="ECO:0007669"/>
    <property type="project" value="UniProtKB-KW"/>
</dbReference>
<dbReference type="InterPro" id="IPR003439">
    <property type="entry name" value="ABC_transporter-like_ATP-bd"/>
</dbReference>
<comment type="caution">
    <text evidence="5">The sequence shown here is derived from an EMBL/GenBank/DDBJ whole genome shotgun (WGS) entry which is preliminary data.</text>
</comment>
<organism evidence="5 6">
    <name type="scientific">Albidovulum marisflavi</name>
    <dbReference type="NCBI Taxonomy" id="2984159"/>
    <lineage>
        <taxon>Bacteria</taxon>
        <taxon>Pseudomonadati</taxon>
        <taxon>Pseudomonadota</taxon>
        <taxon>Alphaproteobacteria</taxon>
        <taxon>Rhodobacterales</taxon>
        <taxon>Paracoccaceae</taxon>
        <taxon>Albidovulum</taxon>
    </lineage>
</organism>
<reference evidence="5 6" key="1">
    <citation type="submission" date="2022-10" db="EMBL/GenBank/DDBJ databases">
        <title>Defluviimonas sp. nov., isolated from ocean surface water.</title>
        <authorList>
            <person name="He W."/>
            <person name="Wang L."/>
            <person name="Zhang D.-F."/>
        </authorList>
    </citation>
    <scope>NUCLEOTIDE SEQUENCE [LARGE SCALE GENOMIC DNA]</scope>
    <source>
        <strain evidence="5 6">WL0002</strain>
    </source>
</reference>
<keyword evidence="3 5" id="KW-0067">ATP-binding</keyword>
<sequence length="212" mass="22558">MSGLELGQVSIRRAGAASPLFPALSLEVHAGEILTIMGPSGIGKSTLIDFIGGHLDAGFDASGKVILNGVDVTGRPAEARGIGILFQDAVLFPHLSVGDNLAFALDRRIAGRFERRKAVEDALASAGLRGFYERDPATLSGGQRARAALMRTLLAAPRALLLDEPFAKLDPELRQEIRSFVFEHVRIRDIPVLMVTHDPSDAEAAGGRSLAL</sequence>